<dbReference type="EMBL" id="CAJEWN010000054">
    <property type="protein sequence ID" value="CAD2153741.1"/>
    <property type="molecule type" value="Genomic_DNA"/>
</dbReference>
<accession>A0A6V7UCS5</accession>
<dbReference type="Proteomes" id="UP000580250">
    <property type="component" value="Unassembled WGS sequence"/>
</dbReference>
<organism evidence="1 2">
    <name type="scientific">Meloidogyne enterolobii</name>
    <name type="common">Root-knot nematode worm</name>
    <name type="synonym">Meloidogyne mayaguensis</name>
    <dbReference type="NCBI Taxonomy" id="390850"/>
    <lineage>
        <taxon>Eukaryota</taxon>
        <taxon>Metazoa</taxon>
        <taxon>Ecdysozoa</taxon>
        <taxon>Nematoda</taxon>
        <taxon>Chromadorea</taxon>
        <taxon>Rhabditida</taxon>
        <taxon>Tylenchina</taxon>
        <taxon>Tylenchomorpha</taxon>
        <taxon>Tylenchoidea</taxon>
        <taxon>Meloidogynidae</taxon>
        <taxon>Meloidogyninae</taxon>
        <taxon>Meloidogyne</taxon>
    </lineage>
</organism>
<gene>
    <name evidence="1" type="ORF">MENT_LOCUS11227</name>
</gene>
<protein>
    <submittedName>
        <fullName evidence="1">Uncharacterized protein</fullName>
    </submittedName>
</protein>
<reference evidence="1 2" key="1">
    <citation type="submission" date="2020-08" db="EMBL/GenBank/DDBJ databases">
        <authorList>
            <person name="Koutsovoulos G."/>
            <person name="Danchin GJ E."/>
        </authorList>
    </citation>
    <scope>NUCLEOTIDE SEQUENCE [LARGE SCALE GENOMIC DNA]</scope>
</reference>
<dbReference type="AlphaFoldDB" id="A0A6V7UCS5"/>
<sequence length="52" mass="5972">MEYSGEETLVQYSHVYGEIIIKINNIFRQPSIIVAEIDGNKHFGRGKTAQEF</sequence>
<comment type="caution">
    <text evidence="1">The sequence shown here is derived from an EMBL/GenBank/DDBJ whole genome shotgun (WGS) entry which is preliminary data.</text>
</comment>
<evidence type="ECO:0000313" key="1">
    <source>
        <dbReference type="EMBL" id="CAD2153741.1"/>
    </source>
</evidence>
<proteinExistence type="predicted"/>
<evidence type="ECO:0000313" key="2">
    <source>
        <dbReference type="Proteomes" id="UP000580250"/>
    </source>
</evidence>
<name>A0A6V7UCS5_MELEN</name>